<reference evidence="2 3" key="1">
    <citation type="submission" date="2017-07" db="EMBL/GenBank/DDBJ databases">
        <title>Phylogenetic study on the rhizospheric bacterium Ochrobactrum sp. A44.</title>
        <authorList>
            <person name="Krzyzanowska D.M."/>
            <person name="Ossowicki A."/>
            <person name="Rajewska M."/>
            <person name="Maciag T."/>
            <person name="Kaczynski Z."/>
            <person name="Czerwicka M."/>
            <person name="Jafra S."/>
        </authorList>
    </citation>
    <scope>NUCLEOTIDE SEQUENCE [LARGE SCALE GENOMIC DNA]</scope>
    <source>
        <strain evidence="2 3">PR17</strain>
    </source>
</reference>
<sequence length="56" mass="5906">MLDEPKFKTEVDCGGSHLPAAYTSHNRRLNQKVAITSLIASVSVAAILGAQIVGLI</sequence>
<dbReference type="Proteomes" id="UP000216345">
    <property type="component" value="Unassembled WGS sequence"/>
</dbReference>
<dbReference type="AlphaFoldDB" id="A0A256FL92"/>
<proteinExistence type="predicted"/>
<dbReference type="EMBL" id="NNRK01000025">
    <property type="protein sequence ID" value="OYR15617.1"/>
    <property type="molecule type" value="Genomic_DNA"/>
</dbReference>
<gene>
    <name evidence="2" type="ORF">CEV32_4894</name>
</gene>
<keyword evidence="3" id="KW-1185">Reference proteome</keyword>
<dbReference type="RefSeq" id="WP_167382776.1">
    <property type="nucleotide sequence ID" value="NZ_JBHEEL010000009.1"/>
</dbReference>
<evidence type="ECO:0000313" key="3">
    <source>
        <dbReference type="Proteomes" id="UP000216345"/>
    </source>
</evidence>
<organism evidence="2 3">
    <name type="scientific">Brucella rhizosphaerae</name>
    <dbReference type="NCBI Taxonomy" id="571254"/>
    <lineage>
        <taxon>Bacteria</taxon>
        <taxon>Pseudomonadati</taxon>
        <taxon>Pseudomonadota</taxon>
        <taxon>Alphaproteobacteria</taxon>
        <taxon>Hyphomicrobiales</taxon>
        <taxon>Brucellaceae</taxon>
        <taxon>Brucella/Ochrobactrum group</taxon>
        <taxon>Brucella</taxon>
    </lineage>
</organism>
<keyword evidence="1" id="KW-0472">Membrane</keyword>
<evidence type="ECO:0000256" key="1">
    <source>
        <dbReference type="SAM" id="Phobius"/>
    </source>
</evidence>
<keyword evidence="1" id="KW-1133">Transmembrane helix</keyword>
<protein>
    <submittedName>
        <fullName evidence="2">Uncharacterized protein</fullName>
    </submittedName>
</protein>
<keyword evidence="1" id="KW-0812">Transmembrane</keyword>
<feature type="transmembrane region" description="Helical" evidence="1">
    <location>
        <begin position="33"/>
        <end position="53"/>
    </location>
</feature>
<accession>A0A256FL92</accession>
<comment type="caution">
    <text evidence="2">The sequence shown here is derived from an EMBL/GenBank/DDBJ whole genome shotgun (WGS) entry which is preliminary data.</text>
</comment>
<evidence type="ECO:0000313" key="2">
    <source>
        <dbReference type="EMBL" id="OYR15617.1"/>
    </source>
</evidence>
<name>A0A256FL92_9HYPH</name>